<gene>
    <name evidence="3" type="ORF">A7U60_g8008</name>
</gene>
<proteinExistence type="predicted"/>
<feature type="compositionally biased region" description="Low complexity" evidence="2">
    <location>
        <begin position="54"/>
        <end position="100"/>
    </location>
</feature>
<reference evidence="3" key="1">
    <citation type="submission" date="2016-06" db="EMBL/GenBank/DDBJ databases">
        <title>Draft Genome sequence of the fungus Inonotus baumii.</title>
        <authorList>
            <person name="Zhu H."/>
            <person name="Lin W."/>
        </authorList>
    </citation>
    <scope>NUCLEOTIDE SEQUENCE</scope>
    <source>
        <strain evidence="3">821</strain>
    </source>
</reference>
<evidence type="ECO:0000256" key="2">
    <source>
        <dbReference type="SAM" id="MobiDB-lite"/>
    </source>
</evidence>
<dbReference type="Proteomes" id="UP000757232">
    <property type="component" value="Unassembled WGS sequence"/>
</dbReference>
<keyword evidence="4" id="KW-1185">Reference proteome</keyword>
<name>A0A9Q5MZ86_SANBA</name>
<dbReference type="OrthoDB" id="3222060at2759"/>
<protein>
    <submittedName>
        <fullName evidence="3">Uncharacterized protein</fullName>
    </submittedName>
</protein>
<organism evidence="3 4">
    <name type="scientific">Sanghuangporus baumii</name>
    <name type="common">Phellinus baumii</name>
    <dbReference type="NCBI Taxonomy" id="108892"/>
    <lineage>
        <taxon>Eukaryota</taxon>
        <taxon>Fungi</taxon>
        <taxon>Dikarya</taxon>
        <taxon>Basidiomycota</taxon>
        <taxon>Agaricomycotina</taxon>
        <taxon>Agaricomycetes</taxon>
        <taxon>Hymenochaetales</taxon>
        <taxon>Hymenochaetaceae</taxon>
        <taxon>Sanghuangporus</taxon>
    </lineage>
</organism>
<feature type="compositionally biased region" description="Polar residues" evidence="2">
    <location>
        <begin position="27"/>
        <end position="41"/>
    </location>
</feature>
<evidence type="ECO:0000256" key="1">
    <source>
        <dbReference type="SAM" id="Coils"/>
    </source>
</evidence>
<dbReference type="AlphaFoldDB" id="A0A9Q5MZ86"/>
<keyword evidence="1" id="KW-0175">Coiled coil</keyword>
<evidence type="ECO:0000313" key="4">
    <source>
        <dbReference type="Proteomes" id="UP000757232"/>
    </source>
</evidence>
<accession>A0A9Q5MZ86</accession>
<feature type="region of interest" description="Disordered" evidence="2">
    <location>
        <begin position="230"/>
        <end position="249"/>
    </location>
</feature>
<sequence length="440" mass="48135">MAFTNPWSDPRNQHVLGSPFEQHGESAISSVQYTETASQRANRIGPIRTMASGEFQSHSRSSVSSLSSAMGTASPSLQRPRPSPDHSSSSSPSSDGSNQSHHQRKLPLQWDMGLSGVGVSNLHSTHAQDLLSPGNTQAALLLEGLDVNRSPYTPSSTLSDLPEGAASVFAMSHAAYTASPVGRFYSTQRSSSMNGMGQSSPTMTFTPYPQSAPADHMVFGNPGMTLHGTPSPPDSFVAPSSSSPSTSEVERLRQYIRDLQNQNQELSSRVEQLQSEVNVARIEQASRLMSPGEPLASSSYNLSSRHMDESWRRRTDARVRKFCAPNRAGNALCAWHDTRRERRAYPPRMAPAGTLNCGCTVDEALFEESLARHGVGSYLPGDSVRMDPALRNPLLHLLETRYGYRDGDFERDPLTGQWLENEGPERWEAELQRGAGKAHR</sequence>
<dbReference type="EMBL" id="LNZH02000212">
    <property type="protein sequence ID" value="OCB85050.1"/>
    <property type="molecule type" value="Genomic_DNA"/>
</dbReference>
<dbReference type="CDD" id="cd14686">
    <property type="entry name" value="bZIP"/>
    <property type="match status" value="1"/>
</dbReference>
<feature type="compositionally biased region" description="Low complexity" evidence="2">
    <location>
        <begin position="234"/>
        <end position="247"/>
    </location>
</feature>
<feature type="coiled-coil region" evidence="1">
    <location>
        <begin position="249"/>
        <end position="283"/>
    </location>
</feature>
<evidence type="ECO:0000313" key="3">
    <source>
        <dbReference type="EMBL" id="OCB85050.1"/>
    </source>
</evidence>
<comment type="caution">
    <text evidence="3">The sequence shown here is derived from an EMBL/GenBank/DDBJ whole genome shotgun (WGS) entry which is preliminary data.</text>
</comment>
<feature type="region of interest" description="Disordered" evidence="2">
    <location>
        <begin position="1"/>
        <end position="104"/>
    </location>
</feature>